<sequence length="73" mass="8631">MATGLLQSHPTRPINPLQVFPFFFSFLFFSFLSFRILHAYPPQYTSSSLYPWKTRLSLEVDQTTTQRAIFLHF</sequence>
<accession>A0ABR1LTI7</accession>
<evidence type="ECO:0000313" key="3">
    <source>
        <dbReference type="Proteomes" id="UP001360953"/>
    </source>
</evidence>
<dbReference type="EMBL" id="JBBPEH010000006">
    <property type="protein sequence ID" value="KAK7537092.1"/>
    <property type="molecule type" value="Genomic_DNA"/>
</dbReference>
<dbReference type="Proteomes" id="UP001360953">
    <property type="component" value="Unassembled WGS sequence"/>
</dbReference>
<keyword evidence="3" id="KW-1185">Reference proteome</keyword>
<evidence type="ECO:0000313" key="2">
    <source>
        <dbReference type="EMBL" id="KAK7537092.1"/>
    </source>
</evidence>
<dbReference type="GeneID" id="92028582"/>
<proteinExistence type="predicted"/>
<evidence type="ECO:0000256" key="1">
    <source>
        <dbReference type="SAM" id="Phobius"/>
    </source>
</evidence>
<keyword evidence="1" id="KW-0472">Membrane</keyword>
<feature type="transmembrane region" description="Helical" evidence="1">
    <location>
        <begin position="20"/>
        <end position="37"/>
    </location>
</feature>
<reference evidence="2 3" key="1">
    <citation type="submission" date="2024-04" db="EMBL/GenBank/DDBJ databases">
        <title>Phyllosticta paracitricarpa is synonymous to the EU quarantine fungus P. citricarpa based on phylogenomic analyses.</title>
        <authorList>
            <consortium name="Lawrence Berkeley National Laboratory"/>
            <person name="Van ingen-buijs V.A."/>
            <person name="Van westerhoven A.C."/>
            <person name="Haridas S."/>
            <person name="Skiadas P."/>
            <person name="Martin F."/>
            <person name="Groenewald J.Z."/>
            <person name="Crous P.W."/>
            <person name="Seidl M.F."/>
        </authorList>
    </citation>
    <scope>NUCLEOTIDE SEQUENCE [LARGE SCALE GENOMIC DNA]</scope>
    <source>
        <strain evidence="2 3">CPC 17464</strain>
    </source>
</reference>
<organism evidence="2 3">
    <name type="scientific">Phyllosticta citribraziliensis</name>
    <dbReference type="NCBI Taxonomy" id="989973"/>
    <lineage>
        <taxon>Eukaryota</taxon>
        <taxon>Fungi</taxon>
        <taxon>Dikarya</taxon>
        <taxon>Ascomycota</taxon>
        <taxon>Pezizomycotina</taxon>
        <taxon>Dothideomycetes</taxon>
        <taxon>Dothideomycetes incertae sedis</taxon>
        <taxon>Botryosphaeriales</taxon>
        <taxon>Phyllostictaceae</taxon>
        <taxon>Phyllosticta</taxon>
    </lineage>
</organism>
<keyword evidence="1" id="KW-1133">Transmembrane helix</keyword>
<name>A0ABR1LTI7_9PEZI</name>
<dbReference type="RefSeq" id="XP_066655243.1">
    <property type="nucleotide sequence ID" value="XM_066795676.1"/>
</dbReference>
<gene>
    <name evidence="2" type="ORF">J3D65DRAFT_365159</name>
</gene>
<comment type="caution">
    <text evidence="2">The sequence shown here is derived from an EMBL/GenBank/DDBJ whole genome shotgun (WGS) entry which is preliminary data.</text>
</comment>
<protein>
    <submittedName>
        <fullName evidence="2">Uncharacterized protein</fullName>
    </submittedName>
</protein>
<keyword evidence="1" id="KW-0812">Transmembrane</keyword>